<reference evidence="1 2" key="1">
    <citation type="submission" date="2018-06" db="EMBL/GenBank/DDBJ databases">
        <title>Genome sequencing of Oceanotoga sp. sy52.</title>
        <authorList>
            <person name="Mori K."/>
        </authorList>
    </citation>
    <scope>NUCLEOTIDE SEQUENCE [LARGE SCALE GENOMIC DNA]</scope>
    <source>
        <strain evidence="2">sy52</strain>
    </source>
</reference>
<dbReference type="AlphaFoldDB" id="A0A7G1G3P4"/>
<evidence type="ECO:0000313" key="1">
    <source>
        <dbReference type="EMBL" id="BBE30655.1"/>
    </source>
</evidence>
<dbReference type="KEGG" id="ocy:OSSY52_07960"/>
<sequence>MKKVLVLITSILLAAYIFGAGFTIKPLFYTYGEGSDKKLVYSITPVLDLDVFKVGIGLNAYQKDIGGTFYYGSPTSESTDFINGLSLNFLEVDFDPFGARYGYMGKYTFGLGTMMYGYTNKLERAFDVRIGSKKSINLRGHIPFEINTWTPNFELKQSSSLYFSTINYGALSLFAAKNMGENLTHNDTVLGGGAYINILGMNLGGEGGIITTSSPSTETFGYMAGIGGSLDLGIIRFRALPILYMSKSTLLGYIDKDYENGNNYTKLLNQNKTRFGGIYELNIKYTNILTANARYNYDINGMLESFSNQRIYAWLNVKSPFEGYPFLLTGYYNRNMNDNEWLNNVIEKPFDAKTDMEYSISYEMADGLYISYVTFYDNTEDNFKNRVDITTSVEF</sequence>
<dbReference type="InParanoid" id="A0A7G1G3P4"/>
<name>A0A7G1G3P4_9BACT</name>
<gene>
    <name evidence="1" type="ORF">OSSY52_07960</name>
</gene>
<keyword evidence="2" id="KW-1185">Reference proteome</keyword>
<dbReference type="RefSeq" id="WP_190615731.1">
    <property type="nucleotide sequence ID" value="NZ_AP018712.1"/>
</dbReference>
<dbReference type="EMBL" id="AP018712">
    <property type="protein sequence ID" value="BBE30655.1"/>
    <property type="molecule type" value="Genomic_DNA"/>
</dbReference>
<protein>
    <submittedName>
        <fullName evidence="1">Uncharacterized protein</fullName>
    </submittedName>
</protein>
<organism evidence="1 2">
    <name type="scientific">Tepiditoga spiralis</name>
    <dbReference type="NCBI Taxonomy" id="2108365"/>
    <lineage>
        <taxon>Bacteria</taxon>
        <taxon>Thermotogati</taxon>
        <taxon>Thermotogota</taxon>
        <taxon>Thermotogae</taxon>
        <taxon>Petrotogales</taxon>
        <taxon>Petrotogaceae</taxon>
        <taxon>Tepiditoga</taxon>
    </lineage>
</organism>
<evidence type="ECO:0000313" key="2">
    <source>
        <dbReference type="Proteomes" id="UP000516361"/>
    </source>
</evidence>
<proteinExistence type="predicted"/>
<accession>A0A7G1G3P4</accession>
<dbReference type="Proteomes" id="UP000516361">
    <property type="component" value="Chromosome"/>
</dbReference>